<name>A0A2H0KP23_9BACT</name>
<gene>
    <name evidence="2" type="ORF">COV86_04650</name>
</gene>
<reference evidence="2 3" key="1">
    <citation type="submission" date="2017-09" db="EMBL/GenBank/DDBJ databases">
        <title>Depth-based differentiation of microbial function through sediment-hosted aquifers and enrichment of novel symbionts in the deep terrestrial subsurface.</title>
        <authorList>
            <person name="Probst A.J."/>
            <person name="Ladd B."/>
            <person name="Jarett J.K."/>
            <person name="Geller-Mcgrath D.E."/>
            <person name="Sieber C.M."/>
            <person name="Emerson J.B."/>
            <person name="Anantharaman K."/>
            <person name="Thomas B.C."/>
            <person name="Malmstrom R."/>
            <person name="Stieglmeier M."/>
            <person name="Klingl A."/>
            <person name="Woyke T."/>
            <person name="Ryan C.M."/>
            <person name="Banfield J.F."/>
        </authorList>
    </citation>
    <scope>NUCLEOTIDE SEQUENCE [LARGE SCALE GENOMIC DNA]</scope>
    <source>
        <strain evidence="2">CG11_big_fil_rev_8_21_14_0_20_35_14</strain>
    </source>
</reference>
<proteinExistence type="predicted"/>
<organism evidence="2 3">
    <name type="scientific">Candidatus Roizmanbacteria bacterium CG11_big_fil_rev_8_21_14_0_20_35_14</name>
    <dbReference type="NCBI Taxonomy" id="1974855"/>
    <lineage>
        <taxon>Bacteria</taxon>
        <taxon>Candidatus Roizmaniibacteriota</taxon>
    </lineage>
</organism>
<evidence type="ECO:0000313" key="3">
    <source>
        <dbReference type="Proteomes" id="UP000229570"/>
    </source>
</evidence>
<keyword evidence="1" id="KW-0175">Coiled coil</keyword>
<dbReference type="Proteomes" id="UP000229570">
    <property type="component" value="Unassembled WGS sequence"/>
</dbReference>
<evidence type="ECO:0000256" key="1">
    <source>
        <dbReference type="SAM" id="Coils"/>
    </source>
</evidence>
<accession>A0A2H0KP23</accession>
<comment type="caution">
    <text evidence="2">The sequence shown here is derived from an EMBL/GenBank/DDBJ whole genome shotgun (WGS) entry which is preliminary data.</text>
</comment>
<evidence type="ECO:0000313" key="2">
    <source>
        <dbReference type="EMBL" id="PIQ72134.1"/>
    </source>
</evidence>
<dbReference type="EMBL" id="PCVL01000072">
    <property type="protein sequence ID" value="PIQ72134.1"/>
    <property type="molecule type" value="Genomic_DNA"/>
</dbReference>
<dbReference type="AlphaFoldDB" id="A0A2H0KP23"/>
<protein>
    <submittedName>
        <fullName evidence="2">Uncharacterized protein</fullName>
    </submittedName>
</protein>
<feature type="coiled-coil region" evidence="1">
    <location>
        <begin position="568"/>
        <end position="607"/>
    </location>
</feature>
<sequence length="753" mass="85139">MPEAPPPVPQNISSELAKAAVLPEVLKNAPIAWERVRKVDGMLDKIPEINARGGKIEVDKQVDAEKMRKSTKIKVGEKDTNLVDYVTDDEQLRIMLQEGIRLNSGIITEQDLQDMHLVPKNFQRGEKAGLELPPLRSRLQKAEVISLILHRLGKANSTTTSQYLDEVSKLMFDRKKVDFQRKGVFSNLTLLNALAAGGREELSQYIVEQGYRPYALKPDENLAQRQIMAKLVEEAYGEEGVSKILTGETPIVVDRKEGVLVPEYSALIDIHVAKAITNVMMPAEFHVAIAGLENQVRTAGTVVEAQELRHRIGNIKRNVFAGLLNAFNVQGYETDGEVYRKLGFTVGDQVEIARISQVIKESRNFKEAQNLTMWEANRISLAQVAAEITGVNADKMRAIVLGIPIEEQNLENLRERGRSNLIGEDFVERNIREQISESFIQAVTKNAGEDLKRVLTDVDKALLKKFFLEMYDTERSLVKKAYTIFKDADAPTKMKIGTPEAINQGIKGLDFLFRNSIREQQYDWETYKQLVIEGAAQAEIQVPGAVLEQGKAAEEKYAKDWDEAHGINREMDRRLSQEKAQAAEEEARQAEEEARQAEIAATEAAIKAEEKYQQERTEFLNRKPSESLVRENIQDFDQEETYVNELMQKIDQGVVGSEEILDEMNAILNIPKGSENMFRGPIRFIKEKGLKDPAKKETYKQLKSALAIGRQFEAIPGDYNTNRDEIEEARKQFFVPPKEEEKEEGKVVEEPKG</sequence>